<keyword evidence="3" id="KW-0175">Coiled coil</keyword>
<dbReference type="Pfam" id="PF17862">
    <property type="entry name" value="AAA_lid_3"/>
    <property type="match status" value="1"/>
</dbReference>
<dbReference type="EMBL" id="JAMWYS010000058">
    <property type="protein sequence ID" value="MCO4294444.1"/>
    <property type="molecule type" value="Genomic_DNA"/>
</dbReference>
<evidence type="ECO:0000256" key="3">
    <source>
        <dbReference type="ARBA" id="ARBA00023054"/>
    </source>
</evidence>
<dbReference type="InterPro" id="IPR027417">
    <property type="entry name" value="P-loop_NTPase"/>
</dbReference>
<dbReference type="InterPro" id="IPR003960">
    <property type="entry name" value="ATPase_AAA_CS"/>
</dbReference>
<evidence type="ECO:0000313" key="6">
    <source>
        <dbReference type="EMBL" id="MCO4294444.1"/>
    </source>
</evidence>
<dbReference type="SMART" id="SM00382">
    <property type="entry name" value="AAA"/>
    <property type="match status" value="1"/>
</dbReference>
<dbReference type="SUPFAM" id="SSF48452">
    <property type="entry name" value="TPR-like"/>
    <property type="match status" value="1"/>
</dbReference>
<protein>
    <submittedName>
        <fullName evidence="6">Tetratricopeptide repeat protein</fullName>
    </submittedName>
</protein>
<name>A0A9X2JE76_9SPHI</name>
<comment type="caution">
    <text evidence="6">The sequence shown here is derived from an EMBL/GenBank/DDBJ whole genome shotgun (WGS) entry which is preliminary data.</text>
</comment>
<dbReference type="FunFam" id="3.40.50.300:FF:001025">
    <property type="entry name" value="ATPase family, AAA domain-containing 2B"/>
    <property type="match status" value="1"/>
</dbReference>
<dbReference type="InterPro" id="IPR003593">
    <property type="entry name" value="AAA+_ATPase"/>
</dbReference>
<dbReference type="AlphaFoldDB" id="A0A9X2JE76"/>
<feature type="domain" description="AAA+ ATPase" evidence="5">
    <location>
        <begin position="195"/>
        <end position="332"/>
    </location>
</feature>
<dbReference type="GO" id="GO:0005524">
    <property type="term" value="F:ATP binding"/>
    <property type="evidence" value="ECO:0007669"/>
    <property type="project" value="UniProtKB-KW"/>
</dbReference>
<reference evidence="6" key="1">
    <citation type="submission" date="2022-06" db="EMBL/GenBank/DDBJ databases">
        <title>Solitalea sp. MAHUQ-68 isolated from rhizospheric soil.</title>
        <authorList>
            <person name="Huq M.A."/>
        </authorList>
    </citation>
    <scope>NUCLEOTIDE SEQUENCE</scope>
    <source>
        <strain evidence="6">MAHUQ-68</strain>
    </source>
</reference>
<dbReference type="Gene3D" id="1.25.40.10">
    <property type="entry name" value="Tetratricopeptide repeat domain"/>
    <property type="match status" value="1"/>
</dbReference>
<keyword evidence="1 4" id="KW-0547">Nucleotide-binding</keyword>
<evidence type="ECO:0000259" key="5">
    <source>
        <dbReference type="SMART" id="SM00382"/>
    </source>
</evidence>
<comment type="similarity">
    <text evidence="4">Belongs to the AAA ATPase family.</text>
</comment>
<dbReference type="Gene3D" id="1.10.8.60">
    <property type="match status" value="1"/>
</dbReference>
<gene>
    <name evidence="6" type="ORF">NF867_16400</name>
</gene>
<dbReference type="InterPro" id="IPR050168">
    <property type="entry name" value="AAA_ATPase_domain"/>
</dbReference>
<dbReference type="InterPro" id="IPR011990">
    <property type="entry name" value="TPR-like_helical_dom_sf"/>
</dbReference>
<dbReference type="PANTHER" id="PTHR23077:SF171">
    <property type="entry name" value="NUCLEAR VALOSIN-CONTAINING PROTEIN-LIKE"/>
    <property type="match status" value="1"/>
</dbReference>
<evidence type="ECO:0000313" key="7">
    <source>
        <dbReference type="Proteomes" id="UP001155182"/>
    </source>
</evidence>
<sequence length="440" mass="48974">MQNDNIQNLREALKFSPNNVPLKLMLAESLVQAGTIDEALTEFKEILAIDRTNSKAKFGLAQCYFHKSDYPTASIILEEIAPNSSIKEVLVLYARVLIRENRISEAIDIHRNILTLDPYFFDDELDSKLKVMSLPSNGDFDMNDLIDEESLKFLETPNVSFEDVGGMDRVKEEIDLKIIRPLKHADLYAAYGKKIGGGILLYGPPGCGKTHIARATAGQVDARFISVGINDILDMYIGNSEKNLHEIFELARRNKPCVLFFDEVDALGASRYDMRNSSGRQLINQFLAEMDGIDSNNDGVLIIGATNAPWQLDGAFRRPGRFDRIIFVDPPDAPARAQILQIILKGKPAEQLDLNAVAKATADFSGADLKAVVDIAIEEKLKEAFKSGIPAPLSTKDLVSAAKKHRPSTKEWFNSARNYALYSNESGLYDDVLTYLNIKK</sequence>
<dbReference type="InterPro" id="IPR041569">
    <property type="entry name" value="AAA_lid_3"/>
</dbReference>
<evidence type="ECO:0000256" key="2">
    <source>
        <dbReference type="ARBA" id="ARBA00022840"/>
    </source>
</evidence>
<dbReference type="Pfam" id="PF00004">
    <property type="entry name" value="AAA"/>
    <property type="match status" value="1"/>
</dbReference>
<dbReference type="Proteomes" id="UP001155182">
    <property type="component" value="Unassembled WGS sequence"/>
</dbReference>
<organism evidence="6 7">
    <name type="scientific">Solitalea agri</name>
    <dbReference type="NCBI Taxonomy" id="2953739"/>
    <lineage>
        <taxon>Bacteria</taxon>
        <taxon>Pseudomonadati</taxon>
        <taxon>Bacteroidota</taxon>
        <taxon>Sphingobacteriia</taxon>
        <taxon>Sphingobacteriales</taxon>
        <taxon>Sphingobacteriaceae</taxon>
        <taxon>Solitalea</taxon>
    </lineage>
</organism>
<dbReference type="Gene3D" id="3.40.50.300">
    <property type="entry name" value="P-loop containing nucleotide triphosphate hydrolases"/>
    <property type="match status" value="1"/>
</dbReference>
<evidence type="ECO:0000256" key="1">
    <source>
        <dbReference type="ARBA" id="ARBA00022741"/>
    </source>
</evidence>
<dbReference type="InterPro" id="IPR003959">
    <property type="entry name" value="ATPase_AAA_core"/>
</dbReference>
<proteinExistence type="inferred from homology"/>
<keyword evidence="7" id="KW-1185">Reference proteome</keyword>
<evidence type="ECO:0000256" key="4">
    <source>
        <dbReference type="RuleBase" id="RU003651"/>
    </source>
</evidence>
<dbReference type="GO" id="GO:0016887">
    <property type="term" value="F:ATP hydrolysis activity"/>
    <property type="evidence" value="ECO:0007669"/>
    <property type="project" value="InterPro"/>
</dbReference>
<dbReference type="RefSeq" id="WP_252589479.1">
    <property type="nucleotide sequence ID" value="NZ_JAMWYS010000058.1"/>
</dbReference>
<dbReference type="SUPFAM" id="SSF52540">
    <property type="entry name" value="P-loop containing nucleoside triphosphate hydrolases"/>
    <property type="match status" value="1"/>
</dbReference>
<dbReference type="PANTHER" id="PTHR23077">
    <property type="entry name" value="AAA-FAMILY ATPASE"/>
    <property type="match status" value="1"/>
</dbReference>
<accession>A0A9X2JE76</accession>
<dbReference type="Pfam" id="PF14559">
    <property type="entry name" value="TPR_19"/>
    <property type="match status" value="1"/>
</dbReference>
<dbReference type="PROSITE" id="PS00674">
    <property type="entry name" value="AAA"/>
    <property type="match status" value="1"/>
</dbReference>
<keyword evidence="2 4" id="KW-0067">ATP-binding</keyword>